<accession>A0A081BN35</accession>
<dbReference type="Pfam" id="PF13401">
    <property type="entry name" value="AAA_22"/>
    <property type="match status" value="1"/>
</dbReference>
<dbReference type="PROSITE" id="PS50943">
    <property type="entry name" value="HTH_CROC1"/>
    <property type="match status" value="1"/>
</dbReference>
<dbReference type="Gene3D" id="3.40.50.300">
    <property type="entry name" value="P-loop containing nucleotide triphosphate hydrolases"/>
    <property type="match status" value="1"/>
</dbReference>
<evidence type="ECO:0000256" key="1">
    <source>
        <dbReference type="SAM" id="Phobius"/>
    </source>
</evidence>
<feature type="transmembrane region" description="Helical" evidence="1">
    <location>
        <begin position="26"/>
        <end position="46"/>
    </location>
</feature>
<keyword evidence="4" id="KW-1185">Reference proteome</keyword>
<dbReference type="HOGENOM" id="CLU_478722_0_0_0"/>
<evidence type="ECO:0000313" key="4">
    <source>
        <dbReference type="Proteomes" id="UP000030700"/>
    </source>
</evidence>
<dbReference type="InterPro" id="IPR027417">
    <property type="entry name" value="P-loop_NTPase"/>
</dbReference>
<dbReference type="GO" id="GO:0003677">
    <property type="term" value="F:DNA binding"/>
    <property type="evidence" value="ECO:0007669"/>
    <property type="project" value="InterPro"/>
</dbReference>
<feature type="transmembrane region" description="Helical" evidence="1">
    <location>
        <begin position="81"/>
        <end position="105"/>
    </location>
</feature>
<dbReference type="InterPro" id="IPR001387">
    <property type="entry name" value="Cro/C1-type_HTH"/>
</dbReference>
<feature type="domain" description="HTH cro/C1-type" evidence="2">
    <location>
        <begin position="516"/>
        <end position="565"/>
    </location>
</feature>
<dbReference type="SUPFAM" id="SSF47413">
    <property type="entry name" value="lambda repressor-like DNA-binding domains"/>
    <property type="match status" value="1"/>
</dbReference>
<reference evidence="3" key="1">
    <citation type="journal article" date="2015" name="PeerJ">
        <title>First genomic representation of candidate bacterial phylum KSB3 points to enhanced environmental sensing as a trigger of wastewater bulking.</title>
        <authorList>
            <person name="Sekiguchi Y."/>
            <person name="Ohashi A."/>
            <person name="Parks D.H."/>
            <person name="Yamauchi T."/>
            <person name="Tyson G.W."/>
            <person name="Hugenholtz P."/>
        </authorList>
    </citation>
    <scope>NUCLEOTIDE SEQUENCE [LARGE SCALE GENOMIC DNA]</scope>
</reference>
<gene>
    <name evidence="3" type="ORF">U14_03047</name>
</gene>
<dbReference type="CDD" id="cd00093">
    <property type="entry name" value="HTH_XRE"/>
    <property type="match status" value="1"/>
</dbReference>
<keyword evidence="1" id="KW-0812">Transmembrane</keyword>
<dbReference type="InterPro" id="IPR049945">
    <property type="entry name" value="AAA_22"/>
</dbReference>
<dbReference type="AlphaFoldDB" id="A0A081BN35"/>
<dbReference type="GO" id="GO:0016887">
    <property type="term" value="F:ATP hydrolysis activity"/>
    <property type="evidence" value="ECO:0007669"/>
    <property type="project" value="InterPro"/>
</dbReference>
<dbReference type="SUPFAM" id="SSF52540">
    <property type="entry name" value="P-loop containing nucleoside triphosphate hydrolases"/>
    <property type="match status" value="1"/>
</dbReference>
<name>A0A081BN35_9BACT</name>
<dbReference type="EMBL" id="DF820457">
    <property type="protein sequence ID" value="GAK51801.1"/>
    <property type="molecule type" value="Genomic_DNA"/>
</dbReference>
<dbReference type="Proteomes" id="UP000030700">
    <property type="component" value="Unassembled WGS sequence"/>
</dbReference>
<dbReference type="InterPro" id="IPR010982">
    <property type="entry name" value="Lambda_DNA-bd_dom_sf"/>
</dbReference>
<proteinExistence type="predicted"/>
<organism evidence="3">
    <name type="scientific">Candidatus Moduliflexus flocculans</name>
    <dbReference type="NCBI Taxonomy" id="1499966"/>
    <lineage>
        <taxon>Bacteria</taxon>
        <taxon>Candidatus Moduliflexota</taxon>
        <taxon>Candidatus Moduliflexia</taxon>
        <taxon>Candidatus Moduliflexales</taxon>
        <taxon>Candidatus Moduliflexaceae</taxon>
    </lineage>
</organism>
<keyword evidence="1" id="KW-1133">Transmembrane helix</keyword>
<dbReference type="Gene3D" id="1.10.260.40">
    <property type="entry name" value="lambda repressor-like DNA-binding domains"/>
    <property type="match status" value="1"/>
</dbReference>
<sequence length="569" mass="63832">MNKVFPFEINPFCAKEVACIMTIQRLSGIILLFVIIITAAIFHASYPRALSRSAAIQNAQERLQIERIDLQRQTLQRNDRLKFYGTLSVIGSFNLAVLLLAIGIAHSRIKAASVFTLRIGEQSAIPVRYKDLPRIYPIALNLSLAELEGSASDSHDKAYQISRQMIEDAANYTRALSSHAPNRLWGNEPTQTLSMAIAATTPTFAELLENGTIAPGKPLLLGYADGQPQTRELRDLKSLAIAGWQGSGKTSSTAYLIASSVFAYSVHAYILDPHQQHPESLSALIRPLTATGRVHIVNPFDTPKLIRDLTQRLDRRLAGEEPSEPGLLFVIDELARLANMECFDELVRLLERCTEETRKANITFFGSSPKWTARYFKGRADIRGCMNSMLIHKTKPSQADLLLEDSQEKQLVKGLQQPGDAILATDFAPPLCVSIPRCVKADMETIARRMRESRQEADMGIYDMPQEEERTPAFAPEVISLAERRRKNTQFAFKGLHPQDMTIDLIREQFARLKEEQPDLTQAEIASRAGLSPSVFSKILNKKQALTFDQQQRLYDALFADMRECRQFA</sequence>
<keyword evidence="1" id="KW-0472">Membrane</keyword>
<protein>
    <recommendedName>
        <fullName evidence="2">HTH cro/C1-type domain-containing protein</fullName>
    </recommendedName>
</protein>
<evidence type="ECO:0000313" key="3">
    <source>
        <dbReference type="EMBL" id="GAK51801.1"/>
    </source>
</evidence>
<evidence type="ECO:0000259" key="2">
    <source>
        <dbReference type="PROSITE" id="PS50943"/>
    </source>
</evidence>